<dbReference type="GeneID" id="70134134"/>
<dbReference type="SUPFAM" id="SSF48264">
    <property type="entry name" value="Cytochrome P450"/>
    <property type="match status" value="1"/>
</dbReference>
<dbReference type="Pfam" id="PF00067">
    <property type="entry name" value="p450"/>
    <property type="match status" value="1"/>
</dbReference>
<evidence type="ECO:0000256" key="2">
    <source>
        <dbReference type="ARBA" id="ARBA00010617"/>
    </source>
</evidence>
<evidence type="ECO:0000256" key="3">
    <source>
        <dbReference type="ARBA" id="ARBA00022617"/>
    </source>
</evidence>
<dbReference type="InterPro" id="IPR036396">
    <property type="entry name" value="Cyt_P450_sf"/>
</dbReference>
<dbReference type="PRINTS" id="PR00385">
    <property type="entry name" value="P450"/>
</dbReference>
<dbReference type="OrthoDB" id="1470350at2759"/>
<dbReference type="RefSeq" id="XP_045951554.1">
    <property type="nucleotide sequence ID" value="XM_046105243.1"/>
</dbReference>
<dbReference type="CDD" id="cd11058">
    <property type="entry name" value="CYP60B-like"/>
    <property type="match status" value="1"/>
</dbReference>
<dbReference type="InterPro" id="IPR001128">
    <property type="entry name" value="Cyt_P450"/>
</dbReference>
<keyword evidence="3 8" id="KW-0349">Heme</keyword>
<dbReference type="GO" id="GO:0020037">
    <property type="term" value="F:heme binding"/>
    <property type="evidence" value="ECO:0007669"/>
    <property type="project" value="InterPro"/>
</dbReference>
<evidence type="ECO:0000256" key="7">
    <source>
        <dbReference type="ARBA" id="ARBA00023033"/>
    </source>
</evidence>
<protein>
    <submittedName>
        <fullName evidence="9">Cytochrome P450</fullName>
    </submittedName>
</protein>
<organism evidence="9 10">
    <name type="scientific">Truncatella angustata</name>
    <dbReference type="NCBI Taxonomy" id="152316"/>
    <lineage>
        <taxon>Eukaryota</taxon>
        <taxon>Fungi</taxon>
        <taxon>Dikarya</taxon>
        <taxon>Ascomycota</taxon>
        <taxon>Pezizomycotina</taxon>
        <taxon>Sordariomycetes</taxon>
        <taxon>Xylariomycetidae</taxon>
        <taxon>Amphisphaeriales</taxon>
        <taxon>Sporocadaceae</taxon>
        <taxon>Truncatella</taxon>
    </lineage>
</organism>
<dbReference type="PANTHER" id="PTHR24305:SF230">
    <property type="entry name" value="P450, PUTATIVE (EUROFUNG)-RELATED"/>
    <property type="match status" value="1"/>
</dbReference>
<comment type="similarity">
    <text evidence="2">Belongs to the cytochrome P450 family.</text>
</comment>
<dbReference type="InterPro" id="IPR002401">
    <property type="entry name" value="Cyt_P450_E_grp-I"/>
</dbReference>
<keyword evidence="5" id="KW-0560">Oxidoreductase</keyword>
<sequence length="497" mass="56875">MAESGLIAAVFGSGVAPVRVLALIIIFYNLLMMFYNLVVHPLRSYPGPLFNRISRFPRVYWQLTGQLPFRVRELHDRYGTIIRLGPNELAFRDPVAWKDIYGRRANGDEMPPEHNYYHFGDEGSTSMLGAEKEEHDRLRRYIAPGFSERAIREQEPVIGGYVDLLIQRLQERCDEKVDMTAWLNYTTFDIIGYLSFGSDFGCLENADYHPWVKLINGAVKDLGKMNGLAYLGLAPMLKAVVKWANLGLEQRQMHERLTDQKLKQRLAMGGGKTDFIQGFIDQNVSFDKLKSNASVIIIAGSETTATLLTGAMFLLATHRNVLEKLNQEVRSRYKDEKDITITSTNGLSYMLACLNEALRCYPPVAWALPRSVPKGGGLIAGQHIPENTIVGIWQWAMFRSPTLFYEPDEFHPERFLRKDPRFVNDKLDAVQPFILGPRNCIGQNIAYAEMRLILAKLIWNFDFHIADDSRDFLKAQKIYLLWDKPRLNIHLAPVCRR</sequence>
<dbReference type="GO" id="GO:0004497">
    <property type="term" value="F:monooxygenase activity"/>
    <property type="evidence" value="ECO:0007669"/>
    <property type="project" value="UniProtKB-KW"/>
</dbReference>
<comment type="caution">
    <text evidence="9">The sequence shown here is derived from an EMBL/GenBank/DDBJ whole genome shotgun (WGS) entry which is preliminary data.</text>
</comment>
<evidence type="ECO:0000256" key="8">
    <source>
        <dbReference type="PIRSR" id="PIRSR602401-1"/>
    </source>
</evidence>
<keyword evidence="7" id="KW-0503">Monooxygenase</keyword>
<dbReference type="GO" id="GO:0005506">
    <property type="term" value="F:iron ion binding"/>
    <property type="evidence" value="ECO:0007669"/>
    <property type="project" value="InterPro"/>
</dbReference>
<evidence type="ECO:0000256" key="1">
    <source>
        <dbReference type="ARBA" id="ARBA00001971"/>
    </source>
</evidence>
<keyword evidence="4 8" id="KW-0479">Metal-binding</keyword>
<evidence type="ECO:0000313" key="9">
    <source>
        <dbReference type="EMBL" id="KAH6645040.1"/>
    </source>
</evidence>
<dbReference type="PANTHER" id="PTHR24305">
    <property type="entry name" value="CYTOCHROME P450"/>
    <property type="match status" value="1"/>
</dbReference>
<evidence type="ECO:0000256" key="4">
    <source>
        <dbReference type="ARBA" id="ARBA00022723"/>
    </source>
</evidence>
<reference evidence="9" key="1">
    <citation type="journal article" date="2021" name="Nat. Commun.">
        <title>Genetic determinants of endophytism in the Arabidopsis root mycobiome.</title>
        <authorList>
            <person name="Mesny F."/>
            <person name="Miyauchi S."/>
            <person name="Thiergart T."/>
            <person name="Pickel B."/>
            <person name="Atanasova L."/>
            <person name="Karlsson M."/>
            <person name="Huettel B."/>
            <person name="Barry K.W."/>
            <person name="Haridas S."/>
            <person name="Chen C."/>
            <person name="Bauer D."/>
            <person name="Andreopoulos W."/>
            <person name="Pangilinan J."/>
            <person name="LaButti K."/>
            <person name="Riley R."/>
            <person name="Lipzen A."/>
            <person name="Clum A."/>
            <person name="Drula E."/>
            <person name="Henrissat B."/>
            <person name="Kohler A."/>
            <person name="Grigoriev I.V."/>
            <person name="Martin F.M."/>
            <person name="Hacquard S."/>
        </authorList>
    </citation>
    <scope>NUCLEOTIDE SEQUENCE</scope>
    <source>
        <strain evidence="9">MPI-SDFR-AT-0073</strain>
    </source>
</reference>
<gene>
    <name evidence="9" type="ORF">BKA67DRAFT_595971</name>
</gene>
<dbReference type="GO" id="GO:0016705">
    <property type="term" value="F:oxidoreductase activity, acting on paired donors, with incorporation or reduction of molecular oxygen"/>
    <property type="evidence" value="ECO:0007669"/>
    <property type="project" value="InterPro"/>
</dbReference>
<dbReference type="Gene3D" id="1.10.630.10">
    <property type="entry name" value="Cytochrome P450"/>
    <property type="match status" value="1"/>
</dbReference>
<keyword evidence="6 8" id="KW-0408">Iron</keyword>
<evidence type="ECO:0000256" key="5">
    <source>
        <dbReference type="ARBA" id="ARBA00023002"/>
    </source>
</evidence>
<dbReference type="PRINTS" id="PR00463">
    <property type="entry name" value="EP450I"/>
</dbReference>
<name>A0A9P8RKL1_9PEZI</name>
<dbReference type="Proteomes" id="UP000758603">
    <property type="component" value="Unassembled WGS sequence"/>
</dbReference>
<proteinExistence type="inferred from homology"/>
<dbReference type="EMBL" id="JAGPXC010000012">
    <property type="protein sequence ID" value="KAH6645040.1"/>
    <property type="molecule type" value="Genomic_DNA"/>
</dbReference>
<feature type="binding site" description="axial binding residue" evidence="8">
    <location>
        <position position="440"/>
    </location>
    <ligand>
        <name>heme</name>
        <dbReference type="ChEBI" id="CHEBI:30413"/>
    </ligand>
    <ligandPart>
        <name>Fe</name>
        <dbReference type="ChEBI" id="CHEBI:18248"/>
    </ligandPart>
</feature>
<dbReference type="InterPro" id="IPR050121">
    <property type="entry name" value="Cytochrome_P450_monoxygenase"/>
</dbReference>
<dbReference type="AlphaFoldDB" id="A0A9P8RKL1"/>
<accession>A0A9P8RKL1</accession>
<evidence type="ECO:0000313" key="10">
    <source>
        <dbReference type="Proteomes" id="UP000758603"/>
    </source>
</evidence>
<evidence type="ECO:0000256" key="6">
    <source>
        <dbReference type="ARBA" id="ARBA00023004"/>
    </source>
</evidence>
<keyword evidence="10" id="KW-1185">Reference proteome</keyword>
<comment type="cofactor">
    <cofactor evidence="1 8">
        <name>heme</name>
        <dbReference type="ChEBI" id="CHEBI:30413"/>
    </cofactor>
</comment>